<keyword evidence="4" id="KW-1185">Reference proteome</keyword>
<feature type="chain" id="PRO_5043687061" evidence="2">
    <location>
        <begin position="22"/>
        <end position="114"/>
    </location>
</feature>
<dbReference type="AlphaFoldDB" id="A0AAV8SLV3"/>
<sequence>MKHSWVVSLLLLSFILHEVQGIRLEKGFMQDTKDQGDKKSLTERSVVLREAMLCNGDCTVSQNQKNDGNKANSRTSSSPTDEESGLEYESVTVTSSLLTVINDQYVDIVEIAEI</sequence>
<evidence type="ECO:0000256" key="1">
    <source>
        <dbReference type="SAM" id="MobiDB-lite"/>
    </source>
</evidence>
<evidence type="ECO:0000313" key="3">
    <source>
        <dbReference type="EMBL" id="KAJ8753178.1"/>
    </source>
</evidence>
<dbReference type="EMBL" id="JAIWQS010000010">
    <property type="protein sequence ID" value="KAJ8753178.1"/>
    <property type="molecule type" value="Genomic_DNA"/>
</dbReference>
<reference evidence="3 4" key="1">
    <citation type="submission" date="2021-09" db="EMBL/GenBank/DDBJ databases">
        <title>Genomic insights and catalytic innovation underlie evolution of tropane alkaloids biosynthesis.</title>
        <authorList>
            <person name="Wang Y.-J."/>
            <person name="Tian T."/>
            <person name="Huang J.-P."/>
            <person name="Huang S.-X."/>
        </authorList>
    </citation>
    <scope>NUCLEOTIDE SEQUENCE [LARGE SCALE GENOMIC DNA]</scope>
    <source>
        <strain evidence="3">KIB-2018</strain>
        <tissue evidence="3">Leaf</tissue>
    </source>
</reference>
<accession>A0AAV8SLV3</accession>
<proteinExistence type="predicted"/>
<evidence type="ECO:0000313" key="4">
    <source>
        <dbReference type="Proteomes" id="UP001159364"/>
    </source>
</evidence>
<organism evidence="3 4">
    <name type="scientific">Erythroxylum novogranatense</name>
    <dbReference type="NCBI Taxonomy" id="1862640"/>
    <lineage>
        <taxon>Eukaryota</taxon>
        <taxon>Viridiplantae</taxon>
        <taxon>Streptophyta</taxon>
        <taxon>Embryophyta</taxon>
        <taxon>Tracheophyta</taxon>
        <taxon>Spermatophyta</taxon>
        <taxon>Magnoliopsida</taxon>
        <taxon>eudicotyledons</taxon>
        <taxon>Gunneridae</taxon>
        <taxon>Pentapetalae</taxon>
        <taxon>rosids</taxon>
        <taxon>fabids</taxon>
        <taxon>Malpighiales</taxon>
        <taxon>Erythroxylaceae</taxon>
        <taxon>Erythroxylum</taxon>
    </lineage>
</organism>
<dbReference type="Proteomes" id="UP001159364">
    <property type="component" value="Linkage Group LG10"/>
</dbReference>
<gene>
    <name evidence="3" type="ORF">K2173_017760</name>
</gene>
<protein>
    <submittedName>
        <fullName evidence="3">Uncharacterized protein</fullName>
    </submittedName>
</protein>
<feature type="region of interest" description="Disordered" evidence="1">
    <location>
        <begin position="59"/>
        <end position="88"/>
    </location>
</feature>
<keyword evidence="2" id="KW-0732">Signal</keyword>
<evidence type="ECO:0000256" key="2">
    <source>
        <dbReference type="SAM" id="SignalP"/>
    </source>
</evidence>
<comment type="caution">
    <text evidence="3">The sequence shown here is derived from an EMBL/GenBank/DDBJ whole genome shotgun (WGS) entry which is preliminary data.</text>
</comment>
<feature type="compositionally biased region" description="Polar residues" evidence="1">
    <location>
        <begin position="59"/>
        <end position="79"/>
    </location>
</feature>
<name>A0AAV8SLV3_9ROSI</name>
<feature type="signal peptide" evidence="2">
    <location>
        <begin position="1"/>
        <end position="21"/>
    </location>
</feature>